<dbReference type="PANTHER" id="PTHR43441">
    <property type="entry name" value="RIBOSOMAL-PROTEIN-SERINE ACETYLTRANSFERASE"/>
    <property type="match status" value="1"/>
</dbReference>
<sequence>MLVDLWPQYALRLTTPRLELRLPGEDELVALAELAAVGIHAPGERPFLTPWTEGTATDRARNVLRGHWGALAEWEPYGWDLGLGVFREGTAIGMVSMRARDFPVIRQVVTSSWLGRRFQGQGYGTEARTALLALAFDHLGATDALTEVFQDNHASQGVSRKLGYQPDGVSIDARDGEALTSDRLRLTRGRWLSSVHDPVTVTGLELEPYGL</sequence>
<dbReference type="PANTHER" id="PTHR43441:SF11">
    <property type="entry name" value="RIBOSOMAL-PROTEIN-SERINE ACETYLTRANSFERASE"/>
    <property type="match status" value="1"/>
</dbReference>
<comment type="caution">
    <text evidence="2">The sequence shown here is derived from an EMBL/GenBank/DDBJ whole genome shotgun (WGS) entry which is preliminary data.</text>
</comment>
<dbReference type="Proteomes" id="UP001519654">
    <property type="component" value="Unassembled WGS sequence"/>
</dbReference>
<dbReference type="PROSITE" id="PS51186">
    <property type="entry name" value="GNAT"/>
    <property type="match status" value="1"/>
</dbReference>
<feature type="domain" description="N-acetyltransferase" evidence="1">
    <location>
        <begin position="46"/>
        <end position="189"/>
    </location>
</feature>
<evidence type="ECO:0000313" key="3">
    <source>
        <dbReference type="Proteomes" id="UP001519654"/>
    </source>
</evidence>
<dbReference type="EMBL" id="JAHKKG010000005">
    <property type="protein sequence ID" value="MBU2664950.1"/>
    <property type="molecule type" value="Genomic_DNA"/>
</dbReference>
<evidence type="ECO:0000313" key="2">
    <source>
        <dbReference type="EMBL" id="MBU2664950.1"/>
    </source>
</evidence>
<dbReference type="RefSeq" id="WP_215788160.1">
    <property type="nucleotide sequence ID" value="NZ_JAHKKG010000005.1"/>
</dbReference>
<dbReference type="Pfam" id="PF13302">
    <property type="entry name" value="Acetyltransf_3"/>
    <property type="match status" value="1"/>
</dbReference>
<keyword evidence="3" id="KW-1185">Reference proteome</keyword>
<organism evidence="2 3">
    <name type="scientific">Paractinoplanes bogorensis</name>
    <dbReference type="NCBI Taxonomy" id="1610840"/>
    <lineage>
        <taxon>Bacteria</taxon>
        <taxon>Bacillati</taxon>
        <taxon>Actinomycetota</taxon>
        <taxon>Actinomycetes</taxon>
        <taxon>Micromonosporales</taxon>
        <taxon>Micromonosporaceae</taxon>
        <taxon>Paractinoplanes</taxon>
    </lineage>
</organism>
<dbReference type="InterPro" id="IPR016181">
    <property type="entry name" value="Acyl_CoA_acyltransferase"/>
</dbReference>
<name>A0ABS5YSE2_9ACTN</name>
<evidence type="ECO:0000259" key="1">
    <source>
        <dbReference type="PROSITE" id="PS51186"/>
    </source>
</evidence>
<proteinExistence type="predicted"/>
<gene>
    <name evidence="2" type="ORF">KOI35_15715</name>
</gene>
<dbReference type="InterPro" id="IPR000182">
    <property type="entry name" value="GNAT_dom"/>
</dbReference>
<dbReference type="SUPFAM" id="SSF55729">
    <property type="entry name" value="Acyl-CoA N-acyltransferases (Nat)"/>
    <property type="match status" value="1"/>
</dbReference>
<accession>A0ABS5YSE2</accession>
<reference evidence="2 3" key="1">
    <citation type="submission" date="2021-06" db="EMBL/GenBank/DDBJ databases">
        <title>Actinoplanes lichenicola sp. nov., and Actinoplanes ovalisporus sp. nov., isolated from lichen in Thailand.</title>
        <authorList>
            <person name="Saeng-In P."/>
            <person name="Kanchanasin P."/>
            <person name="Yuki M."/>
            <person name="Kudo T."/>
            <person name="Ohkuma M."/>
            <person name="Phongsopitanun W."/>
            <person name="Tanasupawat S."/>
        </authorList>
    </citation>
    <scope>NUCLEOTIDE SEQUENCE [LARGE SCALE GENOMIC DNA]</scope>
    <source>
        <strain evidence="2 3">NBRC 110975</strain>
    </source>
</reference>
<protein>
    <submittedName>
        <fullName evidence="2">GNAT family N-acetyltransferase</fullName>
    </submittedName>
</protein>
<dbReference type="InterPro" id="IPR051908">
    <property type="entry name" value="Ribosomal_N-acetyltransferase"/>
</dbReference>
<dbReference type="Gene3D" id="3.40.630.30">
    <property type="match status" value="1"/>
</dbReference>